<dbReference type="Gene3D" id="3.40.50.150">
    <property type="entry name" value="Vaccinia Virus protein VP39"/>
    <property type="match status" value="1"/>
</dbReference>
<proteinExistence type="predicted"/>
<dbReference type="EMBL" id="KZ303847">
    <property type="protein sequence ID" value="PHZ13706.1"/>
    <property type="molecule type" value="Genomic_DNA"/>
</dbReference>
<organism evidence="3 4">
    <name type="scientific">Rhizopus microsporus ATCC 52813</name>
    <dbReference type="NCBI Taxonomy" id="1340429"/>
    <lineage>
        <taxon>Eukaryota</taxon>
        <taxon>Fungi</taxon>
        <taxon>Fungi incertae sedis</taxon>
        <taxon>Mucoromycota</taxon>
        <taxon>Mucoromycotina</taxon>
        <taxon>Mucoromycetes</taxon>
        <taxon>Mucorales</taxon>
        <taxon>Mucorineae</taxon>
        <taxon>Rhizopodaceae</taxon>
        <taxon>Rhizopus</taxon>
    </lineage>
</organism>
<feature type="compositionally biased region" description="Polar residues" evidence="1">
    <location>
        <begin position="1"/>
        <end position="12"/>
    </location>
</feature>
<dbReference type="PANTHER" id="PTHR43591">
    <property type="entry name" value="METHYLTRANSFERASE"/>
    <property type="match status" value="1"/>
</dbReference>
<sequence length="387" mass="44947">MGNTTSNENSDPSKALTKVPKHLQPIKKKPTPKKSSSNSAPTQPGIIPRVKNTHHHSHNNHHHANHRNNALDIARNDSSTSDLQFRWTQGRRFPNIENIEYFLPNDQTEQDRHRVQFYVIRWAFGSRHIVPPEVKPRLFEGIRVLDVNCGPGLWVGHPILDMAQDFVRSTFNLVDICDLLPQQPVFNVYTRKQEPEQKHPNFTFILHNILQTKKLPFDSNHFDYAQQHITALTYKHQDWHIILQELSRVVKPGGYIQLIEVDLMPQHLGPQGELWLEQIHQVLIEKRNTEPRLACQLEKSLLDLGLIDVQSKFVSIPLGSWGLDLGNLWKQNFESFFDSAKPFLTELMGISGREYKRKVQAMMDEFNEYKPFSNVYLAWGRVPDEQQ</sequence>
<dbReference type="RefSeq" id="XP_023467414.1">
    <property type="nucleotide sequence ID" value="XM_023608629.1"/>
</dbReference>
<dbReference type="InterPro" id="IPR041698">
    <property type="entry name" value="Methyltransf_25"/>
</dbReference>
<feature type="compositionally biased region" description="Basic residues" evidence="1">
    <location>
        <begin position="19"/>
        <end position="32"/>
    </location>
</feature>
<gene>
    <name evidence="3" type="ORF">RHIMIDRAFT_236762</name>
</gene>
<accession>A0A2G4SZ79</accession>
<dbReference type="InterPro" id="IPR029063">
    <property type="entry name" value="SAM-dependent_MTases_sf"/>
</dbReference>
<feature type="region of interest" description="Disordered" evidence="1">
    <location>
        <begin position="1"/>
        <end position="65"/>
    </location>
</feature>
<dbReference type="SUPFAM" id="SSF53335">
    <property type="entry name" value="S-adenosyl-L-methionine-dependent methyltransferases"/>
    <property type="match status" value="1"/>
</dbReference>
<dbReference type="STRING" id="1340429.A0A2G4SZ79"/>
<dbReference type="GeneID" id="35439619"/>
<name>A0A2G4SZ79_RHIZD</name>
<protein>
    <recommendedName>
        <fullName evidence="2">Methyltransferase domain-containing protein</fullName>
    </recommendedName>
</protein>
<dbReference type="Proteomes" id="UP000242254">
    <property type="component" value="Unassembled WGS sequence"/>
</dbReference>
<dbReference type="PANTHER" id="PTHR43591:SF24">
    <property type="entry name" value="2-METHOXY-6-POLYPRENYL-1,4-BENZOQUINOL METHYLASE, MITOCHONDRIAL"/>
    <property type="match status" value="1"/>
</dbReference>
<evidence type="ECO:0000259" key="2">
    <source>
        <dbReference type="Pfam" id="PF13649"/>
    </source>
</evidence>
<feature type="domain" description="Methyltransferase" evidence="2">
    <location>
        <begin position="144"/>
        <end position="254"/>
    </location>
</feature>
<reference evidence="3 4" key="1">
    <citation type="journal article" date="2016" name="Proc. Natl. Acad. Sci. U.S.A.">
        <title>Lipid metabolic changes in an early divergent fungus govern the establishment of a mutualistic symbiosis with endobacteria.</title>
        <authorList>
            <person name="Lastovetsky O.A."/>
            <person name="Gaspar M.L."/>
            <person name="Mondo S.J."/>
            <person name="LaButti K.M."/>
            <person name="Sandor L."/>
            <person name="Grigoriev I.V."/>
            <person name="Henry S.A."/>
            <person name="Pawlowska T.E."/>
        </authorList>
    </citation>
    <scope>NUCLEOTIDE SEQUENCE [LARGE SCALE GENOMIC DNA]</scope>
    <source>
        <strain evidence="3 4">ATCC 52813</strain>
    </source>
</reference>
<dbReference type="CDD" id="cd02440">
    <property type="entry name" value="AdoMet_MTases"/>
    <property type="match status" value="1"/>
</dbReference>
<evidence type="ECO:0000256" key="1">
    <source>
        <dbReference type="SAM" id="MobiDB-lite"/>
    </source>
</evidence>
<dbReference type="Pfam" id="PF13649">
    <property type="entry name" value="Methyltransf_25"/>
    <property type="match status" value="1"/>
</dbReference>
<evidence type="ECO:0000313" key="3">
    <source>
        <dbReference type="EMBL" id="PHZ13706.1"/>
    </source>
</evidence>
<keyword evidence="4" id="KW-1185">Reference proteome</keyword>
<evidence type="ECO:0000313" key="4">
    <source>
        <dbReference type="Proteomes" id="UP000242254"/>
    </source>
</evidence>
<feature type="compositionally biased region" description="Basic residues" evidence="1">
    <location>
        <begin position="51"/>
        <end position="65"/>
    </location>
</feature>
<dbReference type="AlphaFoldDB" id="A0A2G4SZ79"/>
<dbReference type="GO" id="GO:0008168">
    <property type="term" value="F:methyltransferase activity"/>
    <property type="evidence" value="ECO:0007669"/>
    <property type="project" value="TreeGrafter"/>
</dbReference>